<evidence type="ECO:0000313" key="3">
    <source>
        <dbReference type="Proteomes" id="UP000775547"/>
    </source>
</evidence>
<feature type="signal peptide" evidence="1">
    <location>
        <begin position="1"/>
        <end position="18"/>
    </location>
</feature>
<sequence length="309" mass="34499">MMLLLALLQTALLSAARAVTVYGQIPFGQTSALSATATATDSPRPVQTLAAYDETILDPPIPPQDQALTFTLHLSATNATVPNLSIMQHGSFYGFSIEISYLQVPFLNLLGQIQQRAGGMHIRIGGNTQDFAYHVDHIDGGYATSKETKDARNPTLTPAVMYTDELFNIAANISSLVNVGWYFGIPMNDTNWRLQIAERSQAILGERLLGLQAGNEPDYYLGHRHRIEPYDAYEYTEEFDSLVQAIQDNRNIPIKNMLIGPSLAAGPWLPERLWSTGYLDKFKDSLKIITMEQYDELIRYFEAHTNLKP</sequence>
<proteinExistence type="predicted"/>
<dbReference type="InterPro" id="IPR052974">
    <property type="entry name" value="GH79_Enzymes"/>
</dbReference>
<dbReference type="InterPro" id="IPR017853">
    <property type="entry name" value="GH"/>
</dbReference>
<feature type="chain" id="PRO_5040144246" description="Glycoside hydrolase family 79 protein" evidence="1">
    <location>
        <begin position="19"/>
        <end position="309"/>
    </location>
</feature>
<keyword evidence="1" id="KW-0732">Signal</keyword>
<evidence type="ECO:0000313" key="2">
    <source>
        <dbReference type="EMBL" id="KAG5642016.1"/>
    </source>
</evidence>
<name>A0A9P7KBP5_9AGAR</name>
<reference evidence="2" key="1">
    <citation type="submission" date="2020-07" db="EMBL/GenBank/DDBJ databases">
        <authorList>
            <person name="Nieuwenhuis M."/>
            <person name="Van De Peppel L.J.J."/>
        </authorList>
    </citation>
    <scope>NUCLEOTIDE SEQUENCE</scope>
    <source>
        <strain evidence="2">AP01</strain>
        <tissue evidence="2">Mycelium</tissue>
    </source>
</reference>
<comment type="caution">
    <text evidence="2">The sequence shown here is derived from an EMBL/GenBank/DDBJ whole genome shotgun (WGS) entry which is preliminary data.</text>
</comment>
<dbReference type="AlphaFoldDB" id="A0A9P7KBP5"/>
<dbReference type="PANTHER" id="PTHR36183">
    <property type="entry name" value="BETA-GLUCURONIDASE"/>
    <property type="match status" value="1"/>
</dbReference>
<gene>
    <name evidence="2" type="ORF">DXG03_003788</name>
</gene>
<evidence type="ECO:0000256" key="1">
    <source>
        <dbReference type="SAM" id="SignalP"/>
    </source>
</evidence>
<reference evidence="2" key="2">
    <citation type="submission" date="2021-10" db="EMBL/GenBank/DDBJ databases">
        <title>Phylogenomics reveals ancestral predisposition of the termite-cultivated fungus Termitomyces towards a domesticated lifestyle.</title>
        <authorList>
            <person name="Auxier B."/>
            <person name="Grum-Grzhimaylo A."/>
            <person name="Cardenas M.E."/>
            <person name="Lodge J.D."/>
            <person name="Laessoe T."/>
            <person name="Pedersen O."/>
            <person name="Smith M.E."/>
            <person name="Kuyper T.W."/>
            <person name="Franco-Molano E.A."/>
            <person name="Baroni T.J."/>
            <person name="Aanen D.K."/>
        </authorList>
    </citation>
    <scope>NUCLEOTIDE SEQUENCE</scope>
    <source>
        <strain evidence="2">AP01</strain>
        <tissue evidence="2">Mycelium</tissue>
    </source>
</reference>
<dbReference type="OrthoDB" id="3010129at2759"/>
<evidence type="ECO:0008006" key="4">
    <source>
        <dbReference type="Google" id="ProtNLM"/>
    </source>
</evidence>
<dbReference type="PANTHER" id="PTHR36183:SF2">
    <property type="entry name" value="BETA-GLUCURONIDASE C-TERMINAL DOMAIN-CONTAINING PROTEIN"/>
    <property type="match status" value="1"/>
</dbReference>
<protein>
    <recommendedName>
        <fullName evidence="4">Glycoside hydrolase family 79 protein</fullName>
    </recommendedName>
</protein>
<dbReference type="Proteomes" id="UP000775547">
    <property type="component" value="Unassembled WGS sequence"/>
</dbReference>
<accession>A0A9P7KBP5</accession>
<keyword evidence="3" id="KW-1185">Reference proteome</keyword>
<dbReference type="SUPFAM" id="SSF51445">
    <property type="entry name" value="(Trans)glycosidases"/>
    <property type="match status" value="1"/>
</dbReference>
<dbReference type="EMBL" id="JABCKV010000224">
    <property type="protein sequence ID" value="KAG5642016.1"/>
    <property type="molecule type" value="Genomic_DNA"/>
</dbReference>
<organism evidence="2 3">
    <name type="scientific">Asterophora parasitica</name>
    <dbReference type="NCBI Taxonomy" id="117018"/>
    <lineage>
        <taxon>Eukaryota</taxon>
        <taxon>Fungi</taxon>
        <taxon>Dikarya</taxon>
        <taxon>Basidiomycota</taxon>
        <taxon>Agaricomycotina</taxon>
        <taxon>Agaricomycetes</taxon>
        <taxon>Agaricomycetidae</taxon>
        <taxon>Agaricales</taxon>
        <taxon>Tricholomatineae</taxon>
        <taxon>Lyophyllaceae</taxon>
        <taxon>Asterophora</taxon>
    </lineage>
</organism>
<dbReference type="Gene3D" id="3.20.20.80">
    <property type="entry name" value="Glycosidases"/>
    <property type="match status" value="1"/>
</dbReference>